<keyword evidence="4" id="KW-1185">Reference proteome</keyword>
<evidence type="ECO:0000256" key="2">
    <source>
        <dbReference type="SAM" id="MobiDB-lite"/>
    </source>
</evidence>
<proteinExistence type="predicted"/>
<feature type="region of interest" description="Disordered" evidence="2">
    <location>
        <begin position="171"/>
        <end position="190"/>
    </location>
</feature>
<dbReference type="AlphaFoldDB" id="A0AAV9IKE4"/>
<evidence type="ECO:0008006" key="5">
    <source>
        <dbReference type="Google" id="ProtNLM"/>
    </source>
</evidence>
<comment type="caution">
    <text evidence="3">The sequence shown here is derived from an EMBL/GenBank/DDBJ whole genome shotgun (WGS) entry which is preliminary data.</text>
</comment>
<feature type="coiled-coil region" evidence="1">
    <location>
        <begin position="13"/>
        <end position="47"/>
    </location>
</feature>
<gene>
    <name evidence="3" type="ORF">GAYE_SCF47G5914</name>
</gene>
<dbReference type="Gene3D" id="6.10.140.1230">
    <property type="match status" value="1"/>
</dbReference>
<dbReference type="PANTHER" id="PTHR10476">
    <property type="entry name" value="CHARGED MULTIVESICULAR BODY PROTEIN"/>
    <property type="match status" value="1"/>
</dbReference>
<evidence type="ECO:0000256" key="1">
    <source>
        <dbReference type="SAM" id="Coils"/>
    </source>
</evidence>
<organism evidence="3 4">
    <name type="scientific">Galdieria yellowstonensis</name>
    <dbReference type="NCBI Taxonomy" id="3028027"/>
    <lineage>
        <taxon>Eukaryota</taxon>
        <taxon>Rhodophyta</taxon>
        <taxon>Bangiophyceae</taxon>
        <taxon>Galdieriales</taxon>
        <taxon>Galdieriaceae</taxon>
        <taxon>Galdieria</taxon>
    </lineage>
</organism>
<sequence length="208" mass="23503">MPWFRSKSFEDYIIDLKLKGKELERQAKRCEKQQKDEQLKLKKAIEQHNSEGARIFAQNAIRKKTERINYLKLAARLDAVAGKLQSTSTVQNISKDFGYLVRAIDKAMSQMDLIRVSQVMSKFESQFEDLDVRGEVLGASMASTVATSTPEDQVQALIQQTADEYNLELDDPMTGVPMQRRTATSSTTKAAATDADSLEYRFNNLKAP</sequence>
<dbReference type="GO" id="GO:0007034">
    <property type="term" value="P:vacuolar transport"/>
    <property type="evidence" value="ECO:0007669"/>
    <property type="project" value="InterPro"/>
</dbReference>
<dbReference type="InterPro" id="IPR005024">
    <property type="entry name" value="Snf7_fam"/>
</dbReference>
<accession>A0AAV9IKE4</accession>
<name>A0AAV9IKE4_9RHOD</name>
<reference evidence="3 4" key="1">
    <citation type="submission" date="2022-07" db="EMBL/GenBank/DDBJ databases">
        <title>Genome-wide signatures of adaptation to extreme environments.</title>
        <authorList>
            <person name="Cho C.H."/>
            <person name="Yoon H.S."/>
        </authorList>
    </citation>
    <scope>NUCLEOTIDE SEQUENCE [LARGE SCALE GENOMIC DNA]</scope>
    <source>
        <strain evidence="3 4">108.79 E11</strain>
    </source>
</reference>
<keyword evidence="1" id="KW-0175">Coiled coil</keyword>
<dbReference type="Pfam" id="PF03357">
    <property type="entry name" value="Snf7"/>
    <property type="match status" value="1"/>
</dbReference>
<dbReference type="Proteomes" id="UP001300502">
    <property type="component" value="Unassembled WGS sequence"/>
</dbReference>
<evidence type="ECO:0000313" key="4">
    <source>
        <dbReference type="Proteomes" id="UP001300502"/>
    </source>
</evidence>
<dbReference type="EMBL" id="JANCYU010000058">
    <property type="protein sequence ID" value="KAK4527980.1"/>
    <property type="molecule type" value="Genomic_DNA"/>
</dbReference>
<protein>
    <recommendedName>
        <fullName evidence="5">Charged multivesicular body protein 1</fullName>
    </recommendedName>
</protein>
<evidence type="ECO:0000313" key="3">
    <source>
        <dbReference type="EMBL" id="KAK4527980.1"/>
    </source>
</evidence>